<reference evidence="17" key="2">
    <citation type="submission" date="2025-08" db="UniProtKB">
        <authorList>
            <consortium name="Ensembl"/>
        </authorList>
    </citation>
    <scope>IDENTIFICATION</scope>
</reference>
<dbReference type="GO" id="GO:0006508">
    <property type="term" value="P:proteolysis"/>
    <property type="evidence" value="ECO:0007669"/>
    <property type="project" value="InterPro"/>
</dbReference>
<comment type="caution">
    <text evidence="11">Lacks conserved residue(s) required for the propagation of feature annotation.</text>
</comment>
<evidence type="ECO:0000256" key="2">
    <source>
        <dbReference type="ARBA" id="ARBA00022685"/>
    </source>
</evidence>
<evidence type="ECO:0000259" key="16">
    <source>
        <dbReference type="PROSITE" id="PS50215"/>
    </source>
</evidence>
<reference evidence="17" key="3">
    <citation type="submission" date="2025-09" db="UniProtKB">
        <authorList>
            <consortium name="Ensembl"/>
        </authorList>
    </citation>
    <scope>IDENTIFICATION</scope>
</reference>
<feature type="transmembrane region" description="Helical" evidence="12">
    <location>
        <begin position="580"/>
        <end position="603"/>
    </location>
</feature>
<dbReference type="SUPFAM" id="SSF55486">
    <property type="entry name" value="Metalloproteases ('zincins'), catalytic domain"/>
    <property type="match status" value="1"/>
</dbReference>
<dbReference type="InterPro" id="IPR036436">
    <property type="entry name" value="Disintegrin_dom_sf"/>
</dbReference>
<evidence type="ECO:0000313" key="18">
    <source>
        <dbReference type="Proteomes" id="UP000291020"/>
    </source>
</evidence>
<dbReference type="InterPro" id="IPR024079">
    <property type="entry name" value="MetalloPept_cat_dom_sf"/>
</dbReference>
<dbReference type="PROSITE" id="PS50026">
    <property type="entry name" value="EGF_3"/>
    <property type="match status" value="1"/>
</dbReference>
<dbReference type="InterPro" id="IPR000742">
    <property type="entry name" value="EGF"/>
</dbReference>
<feature type="signal peptide" evidence="13">
    <location>
        <begin position="1"/>
        <end position="23"/>
    </location>
</feature>
<evidence type="ECO:0000256" key="11">
    <source>
        <dbReference type="PROSITE-ProRule" id="PRU00076"/>
    </source>
</evidence>
<dbReference type="Pfam" id="PF08516">
    <property type="entry name" value="ADAM_CR"/>
    <property type="match status" value="1"/>
</dbReference>
<dbReference type="GO" id="GO:0012505">
    <property type="term" value="C:endomembrane system"/>
    <property type="evidence" value="ECO:0007669"/>
    <property type="project" value="UniProtKB-SubCell"/>
</dbReference>
<dbReference type="Pfam" id="PF00200">
    <property type="entry name" value="Disintegrin"/>
    <property type="match status" value="1"/>
</dbReference>
<evidence type="ECO:0000256" key="9">
    <source>
        <dbReference type="ARBA" id="ARBA00046288"/>
    </source>
</evidence>
<accession>A0A452GL99</accession>
<dbReference type="SMART" id="SM00050">
    <property type="entry name" value="DISIN"/>
    <property type="match status" value="1"/>
</dbReference>
<protein>
    <submittedName>
        <fullName evidence="17">Uncharacterized protein</fullName>
    </submittedName>
</protein>
<dbReference type="PROSITE" id="PS50215">
    <property type="entry name" value="ADAM_MEPRO"/>
    <property type="match status" value="1"/>
</dbReference>
<feature type="domain" description="Peptidase M12B" evidence="16">
    <location>
        <begin position="124"/>
        <end position="283"/>
    </location>
</feature>
<organism evidence="17 18">
    <name type="scientific">Gopherus agassizii</name>
    <name type="common">Agassiz's desert tortoise</name>
    <dbReference type="NCBI Taxonomy" id="38772"/>
    <lineage>
        <taxon>Eukaryota</taxon>
        <taxon>Metazoa</taxon>
        <taxon>Chordata</taxon>
        <taxon>Craniata</taxon>
        <taxon>Vertebrata</taxon>
        <taxon>Euteleostomi</taxon>
        <taxon>Archelosauria</taxon>
        <taxon>Testudinata</taxon>
        <taxon>Testudines</taxon>
        <taxon>Cryptodira</taxon>
        <taxon>Durocryptodira</taxon>
        <taxon>Testudinoidea</taxon>
        <taxon>Testudinidae</taxon>
        <taxon>Gopherus</taxon>
    </lineage>
</organism>
<dbReference type="CDD" id="cd04269">
    <property type="entry name" value="ZnMc_adamalysin_II_like"/>
    <property type="match status" value="1"/>
</dbReference>
<evidence type="ECO:0000259" key="14">
    <source>
        <dbReference type="PROSITE" id="PS50026"/>
    </source>
</evidence>
<evidence type="ECO:0000256" key="5">
    <source>
        <dbReference type="ARBA" id="ARBA00022989"/>
    </source>
</evidence>
<evidence type="ECO:0000256" key="4">
    <source>
        <dbReference type="ARBA" id="ARBA00022729"/>
    </source>
</evidence>
<dbReference type="Gene3D" id="3.40.390.10">
    <property type="entry name" value="Collagenase (Catalytic Domain)"/>
    <property type="match status" value="1"/>
</dbReference>
<dbReference type="Pfam" id="PF01421">
    <property type="entry name" value="Reprolysin"/>
    <property type="match status" value="1"/>
</dbReference>
<sequence length="619" mass="67508">NMSLLQQWVLAAFISLVPQSGKHCPSPRWDTRLVASEITHPSRLVGQSTGGEVQKHQLDTRVRNQPSRFPWSRALSHVSLCAPQVRRAQHTVHSETKYIELVVVNDHHLVSAGPGAPRPCREGTQLNTRIVLVAMETWASEDKIHVGEDSLQTLSEFMRYRTEALPEQSDAAHLFSGRTFQSSRSGSAYVGGICSLTRGGGVNEYGNVGAMAVTLAQTLGQNVGMMWNKQRRAAGDCRCPDSWLGCIMEDTGYYLPRKFSRCSIEEYSQFLQEGGGSCLFNKPLKLLDPPECGNGFVQAGEECDCGSLVECAKGGGNCCKKCTLTHDAMCSDGLCCKGCKYERRGTPCREAVNECDIPESCTGDSSQCPPNLHKLDGYFCDHEQGRCYGGRCKTRDRQCNALWGRAAADRFCYEKLNVEGTERGSCGRKGLAWVQCSKQDVLCGYLLCTNITGVPRLGELSGEITTMTFYHQNRYVDCRGGHVELVDGSDLSYVEDGTPCGPGMLCLDHKCLPAAAFNFSACPSSWDGMICFDHGVCSNEGKCICHADWTGKDCSVYDRIPEPKPTGETERYKGPSGTNIIIGSIAGAVLVAAIVLGGTGWGFKNIRRGRYDPAQPGLG</sequence>
<evidence type="ECO:0000256" key="8">
    <source>
        <dbReference type="ARBA" id="ARBA00023180"/>
    </source>
</evidence>
<dbReference type="GO" id="GO:0004222">
    <property type="term" value="F:metalloendopeptidase activity"/>
    <property type="evidence" value="ECO:0007669"/>
    <property type="project" value="InterPro"/>
</dbReference>
<keyword evidence="18" id="KW-1185">Reference proteome</keyword>
<dbReference type="PROSITE" id="PS50214">
    <property type="entry name" value="DISINTEGRIN_2"/>
    <property type="match status" value="1"/>
</dbReference>
<reference evidence="18" key="1">
    <citation type="journal article" date="2017" name="PLoS ONE">
        <title>The Agassiz's desert tortoise genome provides a resource for the conservation of a threatened species.</title>
        <authorList>
            <person name="Tollis M."/>
            <person name="DeNardo D.F."/>
            <person name="Cornelius J.A."/>
            <person name="Dolby G.A."/>
            <person name="Edwards T."/>
            <person name="Henen B.T."/>
            <person name="Karl A.E."/>
            <person name="Murphy R.W."/>
            <person name="Kusumi K."/>
        </authorList>
    </citation>
    <scope>NUCLEOTIDE SEQUENCE [LARGE SCALE GENOMIC DNA]</scope>
</reference>
<name>A0A452GL99_9SAUR</name>
<evidence type="ECO:0000256" key="10">
    <source>
        <dbReference type="PROSITE-ProRule" id="PRU00068"/>
    </source>
</evidence>
<evidence type="ECO:0000259" key="15">
    <source>
        <dbReference type="PROSITE" id="PS50214"/>
    </source>
</evidence>
<feature type="chain" id="PRO_5019407970" evidence="13">
    <location>
        <begin position="24"/>
        <end position="619"/>
    </location>
</feature>
<feature type="domain" description="EGF-like" evidence="14">
    <location>
        <begin position="518"/>
        <end position="555"/>
    </location>
</feature>
<keyword evidence="2" id="KW-0165">Cleavage on pair of basic residues</keyword>
<evidence type="ECO:0000256" key="1">
    <source>
        <dbReference type="ARBA" id="ARBA00022536"/>
    </source>
</evidence>
<proteinExistence type="predicted"/>
<evidence type="ECO:0000256" key="6">
    <source>
        <dbReference type="ARBA" id="ARBA00023136"/>
    </source>
</evidence>
<keyword evidence="6 12" id="KW-0472">Membrane</keyword>
<dbReference type="FunFam" id="4.10.70.10:FF:000001">
    <property type="entry name" value="Disintegrin and metalloproteinase domain-containing protein 22"/>
    <property type="match status" value="1"/>
</dbReference>
<feature type="disulfide bond" evidence="11">
    <location>
        <begin position="545"/>
        <end position="554"/>
    </location>
</feature>
<keyword evidence="4 13" id="KW-0732">Signal</keyword>
<comment type="subcellular location">
    <subcellularLocation>
        <location evidence="9">Endomembrane system</location>
        <topology evidence="9">Single-pass type I membrane protein</topology>
    </subcellularLocation>
</comment>
<dbReference type="InterPro" id="IPR034027">
    <property type="entry name" value="Reprolysin_adamalysin"/>
</dbReference>
<dbReference type="PROSITE" id="PS00022">
    <property type="entry name" value="EGF_1"/>
    <property type="match status" value="1"/>
</dbReference>
<evidence type="ECO:0000256" key="13">
    <source>
        <dbReference type="SAM" id="SignalP"/>
    </source>
</evidence>
<keyword evidence="1 11" id="KW-0245">EGF-like domain</keyword>
<evidence type="ECO:0000256" key="12">
    <source>
        <dbReference type="SAM" id="Phobius"/>
    </source>
</evidence>
<keyword evidence="7 11" id="KW-1015">Disulfide bond</keyword>
<evidence type="ECO:0000313" key="17">
    <source>
        <dbReference type="Ensembl" id="ENSGAGP00000002565.1"/>
    </source>
</evidence>
<dbReference type="PRINTS" id="PR00289">
    <property type="entry name" value="DISINTEGRIN"/>
</dbReference>
<keyword evidence="3 12" id="KW-0812">Transmembrane</keyword>
<dbReference type="Gene3D" id="2.10.25.10">
    <property type="entry name" value="Laminin"/>
    <property type="match status" value="1"/>
</dbReference>
<dbReference type="InterPro" id="IPR001590">
    <property type="entry name" value="Peptidase_M12B"/>
</dbReference>
<evidence type="ECO:0000256" key="3">
    <source>
        <dbReference type="ARBA" id="ARBA00022692"/>
    </source>
</evidence>
<dbReference type="AlphaFoldDB" id="A0A452GL99"/>
<dbReference type="Gene3D" id="4.10.70.10">
    <property type="entry name" value="Disintegrin domain"/>
    <property type="match status" value="1"/>
</dbReference>
<dbReference type="Ensembl" id="ENSGAGT00000002935.1">
    <property type="protein sequence ID" value="ENSGAGP00000002565.1"/>
    <property type="gene ID" value="ENSGAGG00000000634.1"/>
</dbReference>
<feature type="disulfide bond" evidence="10">
    <location>
        <begin position="348"/>
        <end position="368"/>
    </location>
</feature>
<dbReference type="SUPFAM" id="SSF57552">
    <property type="entry name" value="Blood coagulation inhibitor (disintegrin)"/>
    <property type="match status" value="1"/>
</dbReference>
<dbReference type="InterPro" id="IPR006586">
    <property type="entry name" value="ADAM_Cys-rich"/>
</dbReference>
<dbReference type="FunFam" id="3.40.390.10:FF:000014">
    <property type="entry name" value="disintegrin and metalloproteinase domain-containing protein 11"/>
    <property type="match status" value="1"/>
</dbReference>
<dbReference type="PANTHER" id="PTHR11905:SF114">
    <property type="entry name" value="DISINTEGRIN AND METALLOPROTEINASE DOMAIN-CONTAINING PROTEIN 11"/>
    <property type="match status" value="1"/>
</dbReference>
<evidence type="ECO:0000256" key="7">
    <source>
        <dbReference type="ARBA" id="ARBA00023157"/>
    </source>
</evidence>
<dbReference type="SMART" id="SM00608">
    <property type="entry name" value="ACR"/>
    <property type="match status" value="1"/>
</dbReference>
<keyword evidence="8" id="KW-0325">Glycoprotein</keyword>
<dbReference type="InterPro" id="IPR001762">
    <property type="entry name" value="Disintegrin_dom"/>
</dbReference>
<dbReference type="PANTHER" id="PTHR11905">
    <property type="entry name" value="ADAM A DISINTEGRIN AND METALLOPROTEASE DOMAIN"/>
    <property type="match status" value="1"/>
</dbReference>
<keyword evidence="5 12" id="KW-1133">Transmembrane helix</keyword>
<feature type="domain" description="Disintegrin" evidence="15">
    <location>
        <begin position="289"/>
        <end position="376"/>
    </location>
</feature>
<dbReference type="Proteomes" id="UP000291020">
    <property type="component" value="Unassembled WGS sequence"/>
</dbReference>